<geneLocation type="plasmid" evidence="2">
    <name>pticfbp5877</name>
</geneLocation>
<evidence type="ECO:0000313" key="2">
    <source>
        <dbReference type="Proteomes" id="UP000298579"/>
    </source>
</evidence>
<dbReference type="Proteomes" id="UP000298579">
    <property type="component" value="Plasmid pTiCFBP5877"/>
</dbReference>
<dbReference type="EMBL" id="CP039902">
    <property type="protein sequence ID" value="QCL82976.1"/>
    <property type="molecule type" value="Genomic_DNA"/>
</dbReference>
<organism evidence="1 2">
    <name type="scientific">Agrobacterium tumefaciens</name>
    <dbReference type="NCBI Taxonomy" id="358"/>
    <lineage>
        <taxon>Bacteria</taxon>
        <taxon>Pseudomonadati</taxon>
        <taxon>Pseudomonadota</taxon>
        <taxon>Alphaproteobacteria</taxon>
        <taxon>Hyphomicrobiales</taxon>
        <taxon>Rhizobiaceae</taxon>
        <taxon>Rhizobium/Agrobacterium group</taxon>
        <taxon>Agrobacterium</taxon>
        <taxon>Agrobacterium tumefaciens complex</taxon>
    </lineage>
</organism>
<keyword evidence="1" id="KW-0614">Plasmid</keyword>
<accession>A0AAE6BHL5</accession>
<protein>
    <submittedName>
        <fullName evidence="1">Uncharacterized protein</fullName>
    </submittedName>
</protein>
<dbReference type="RefSeq" id="WP_130932619.1">
    <property type="nucleotide sequence ID" value="NZ_CP039893.1"/>
</dbReference>
<dbReference type="AlphaFoldDB" id="A0AAE6BHL5"/>
<proteinExistence type="predicted"/>
<reference evidence="1 2" key="1">
    <citation type="submission" date="2019-04" db="EMBL/GenBank/DDBJ databases">
        <title>Complete genome sequence of Agrobacterium tumefaciens CFBP5877.</title>
        <authorList>
            <person name="Huang Y.-Y."/>
            <person name="Chiang H.-Y."/>
            <person name="Chou L."/>
            <person name="Lai E.-M."/>
            <person name="Kuo C.-H."/>
        </authorList>
    </citation>
    <scope>NUCLEOTIDE SEQUENCE [LARGE SCALE GENOMIC DNA]</scope>
    <source>
        <strain evidence="1 2">CFBP5877</strain>
        <plasmid evidence="2">pticfbp5877</plasmid>
    </source>
</reference>
<gene>
    <name evidence="1" type="ORF">CFBP5877_28110</name>
</gene>
<sequence length="80" mass="8666">MSDMVMQQVILRKQNPNGSSSSEAAEKLGRAGAVVVDRKASSLLIEGDVETIRNVTKGLSGWITFPMKQYSVPSTRKKVG</sequence>
<name>A0AAE6BHL5_AGRTU</name>
<evidence type="ECO:0000313" key="1">
    <source>
        <dbReference type="EMBL" id="QCL82976.1"/>
    </source>
</evidence>